<accession>A0A3M0BZ95</accession>
<dbReference type="GO" id="GO:0044877">
    <property type="term" value="F:protein-containing complex binding"/>
    <property type="evidence" value="ECO:0007669"/>
    <property type="project" value="TreeGrafter"/>
</dbReference>
<dbReference type="Pfam" id="PF01370">
    <property type="entry name" value="Epimerase"/>
    <property type="match status" value="1"/>
</dbReference>
<dbReference type="InParanoid" id="A0A3M0BZ95"/>
<dbReference type="InterPro" id="IPR036291">
    <property type="entry name" value="NAD(P)-bd_dom_sf"/>
</dbReference>
<dbReference type="Gene3D" id="3.40.50.720">
    <property type="entry name" value="NAD(P)-binding Rossmann-like Domain"/>
    <property type="match status" value="1"/>
</dbReference>
<dbReference type="InterPro" id="IPR051207">
    <property type="entry name" value="ComplexI_NDUFA9_subunit"/>
</dbReference>
<feature type="domain" description="NAD-dependent epimerase/dehydratase" evidence="1">
    <location>
        <begin position="6"/>
        <end position="215"/>
    </location>
</feature>
<dbReference type="CDD" id="cd05271">
    <property type="entry name" value="NDUFA9_like_SDR_a"/>
    <property type="match status" value="1"/>
</dbReference>
<dbReference type="OrthoDB" id="9776313at2"/>
<keyword evidence="3" id="KW-1185">Reference proteome</keyword>
<evidence type="ECO:0000259" key="1">
    <source>
        <dbReference type="Pfam" id="PF01370"/>
    </source>
</evidence>
<protein>
    <submittedName>
        <fullName evidence="2">NADH dehydrogenase</fullName>
    </submittedName>
</protein>
<dbReference type="EMBL" id="REFR01000016">
    <property type="protein sequence ID" value="RMB01410.1"/>
    <property type="molecule type" value="Genomic_DNA"/>
</dbReference>
<gene>
    <name evidence="2" type="ORF">BXY39_3593</name>
</gene>
<dbReference type="InterPro" id="IPR001509">
    <property type="entry name" value="Epimerase_deHydtase"/>
</dbReference>
<evidence type="ECO:0000313" key="2">
    <source>
        <dbReference type="EMBL" id="RMB01410.1"/>
    </source>
</evidence>
<comment type="caution">
    <text evidence="2">The sequence shown here is derived from an EMBL/GenBank/DDBJ whole genome shotgun (WGS) entry which is preliminary data.</text>
</comment>
<sequence length="313" mass="33101">MAGKLVTIFGGSGFIGRYVVQRLAARGDRVRVAVRRPNEALFLKPLGDVGQVKPVACNIRNADSVAQAVAGADAVINLVGVLHNSGKQTFDALHAVAPGVIAAAAQDAGATTLTHVSAIGASAESAAAYAQTKAQGETALRDGFSQATILRPSLVIGPEDGFFNRFAKLAKMLPILMVPGTETRFQPVCVTDVADAVVRAVDGGKGVAGQTFELGGPQIYTFRQMLKLMMDHMGVHRPIVRMPSGLASLSGMMMGLLPNPQLTLDQVRQLQTDNIVSDGAKTFKHLGITPDPISSLLPKYMVQYRPKGQFSKI</sequence>
<organism evidence="2 3">
    <name type="scientific">Eilatimonas milleporae</name>
    <dbReference type="NCBI Taxonomy" id="911205"/>
    <lineage>
        <taxon>Bacteria</taxon>
        <taxon>Pseudomonadati</taxon>
        <taxon>Pseudomonadota</taxon>
        <taxon>Alphaproteobacteria</taxon>
        <taxon>Kordiimonadales</taxon>
        <taxon>Kordiimonadaceae</taxon>
        <taxon>Eilatimonas</taxon>
    </lineage>
</organism>
<dbReference type="FunFam" id="3.40.50.720:FF:000702">
    <property type="entry name" value="NADH dehydrogenase (Ubiquinone)"/>
    <property type="match status" value="1"/>
</dbReference>
<dbReference type="AlphaFoldDB" id="A0A3M0BZ95"/>
<proteinExistence type="predicted"/>
<dbReference type="Proteomes" id="UP000271227">
    <property type="component" value="Unassembled WGS sequence"/>
</dbReference>
<dbReference type="PANTHER" id="PTHR12126:SF11">
    <property type="entry name" value="NADH DEHYDROGENASE [UBIQUINONE] 1 ALPHA SUBCOMPLEX SUBUNIT 9, MITOCHONDRIAL"/>
    <property type="match status" value="1"/>
</dbReference>
<name>A0A3M0BZ95_9PROT</name>
<evidence type="ECO:0000313" key="3">
    <source>
        <dbReference type="Proteomes" id="UP000271227"/>
    </source>
</evidence>
<dbReference type="SUPFAM" id="SSF51735">
    <property type="entry name" value="NAD(P)-binding Rossmann-fold domains"/>
    <property type="match status" value="1"/>
</dbReference>
<dbReference type="PANTHER" id="PTHR12126">
    <property type="entry name" value="NADH-UBIQUINONE OXIDOREDUCTASE 39 KDA SUBUNIT-RELATED"/>
    <property type="match status" value="1"/>
</dbReference>
<dbReference type="RefSeq" id="WP_121940236.1">
    <property type="nucleotide sequence ID" value="NZ_REFR01000016.1"/>
</dbReference>
<reference evidence="2 3" key="1">
    <citation type="submission" date="2018-10" db="EMBL/GenBank/DDBJ databases">
        <title>Genomic Encyclopedia of Archaeal and Bacterial Type Strains, Phase II (KMG-II): from individual species to whole genera.</title>
        <authorList>
            <person name="Goeker M."/>
        </authorList>
    </citation>
    <scope>NUCLEOTIDE SEQUENCE [LARGE SCALE GENOMIC DNA]</scope>
    <source>
        <strain evidence="2 3">DSM 25217</strain>
    </source>
</reference>